<evidence type="ECO:0000313" key="1">
    <source>
        <dbReference type="EMBL" id="RWX55285.1"/>
    </source>
</evidence>
<accession>A0A3S3R941</accession>
<keyword evidence="2" id="KW-1185">Reference proteome</keyword>
<comment type="caution">
    <text evidence="1">The sequence shown here is derived from an EMBL/GenBank/DDBJ whole genome shotgun (WGS) entry which is preliminary data.</text>
</comment>
<organism evidence="1 2">
    <name type="scientific">Photobacterium chitinilyticum</name>
    <dbReference type="NCBI Taxonomy" id="2485123"/>
    <lineage>
        <taxon>Bacteria</taxon>
        <taxon>Pseudomonadati</taxon>
        <taxon>Pseudomonadota</taxon>
        <taxon>Gammaproteobacteria</taxon>
        <taxon>Vibrionales</taxon>
        <taxon>Vibrionaceae</taxon>
        <taxon>Photobacterium</taxon>
    </lineage>
</organism>
<dbReference type="RefSeq" id="WP_128784096.1">
    <property type="nucleotide sequence ID" value="NZ_JAKJSG010000016.1"/>
</dbReference>
<dbReference type="AlphaFoldDB" id="A0A3S3R941"/>
<dbReference type="SUPFAM" id="SSF101327">
    <property type="entry name" value="YgfB-like"/>
    <property type="match status" value="1"/>
</dbReference>
<proteinExistence type="predicted"/>
<dbReference type="NCBIfam" id="TIGR02292">
    <property type="entry name" value="ygfB_yecA"/>
    <property type="match status" value="1"/>
</dbReference>
<dbReference type="Proteomes" id="UP000287563">
    <property type="component" value="Unassembled WGS sequence"/>
</dbReference>
<gene>
    <name evidence="1" type="ORF">EDI28_12010</name>
</gene>
<sequence length="191" mass="21156">MSAPLSELLQNPQLAEQLLSEAQTRGFVTAMAAAPHLIDPSEWLAFLWGGDETSPFESHQELETYANAIVNMWNQSREELLTGQWQWPEGCELDDKELVSDATRELAEGILQGWQLARDDWDTIMPEGSEDNALLGGVLLCFSLLYDPENAMEALSQEGADGLAQFEEIFTSVPTMLCGLTLRGHALAQEQ</sequence>
<dbReference type="OrthoDB" id="570299at2"/>
<reference evidence="1 2" key="1">
    <citation type="submission" date="2018-11" db="EMBL/GenBank/DDBJ databases">
        <title>Photobacterium sp. BEI247 sp. nov., a marine bacterium isolated from Yongle Blue Hole in the South China Sea.</title>
        <authorList>
            <person name="Wang X."/>
        </authorList>
    </citation>
    <scope>NUCLEOTIDE SEQUENCE [LARGE SCALE GENOMIC DNA]</scope>
    <source>
        <strain evidence="2">BEI247</strain>
    </source>
</reference>
<protein>
    <submittedName>
        <fullName evidence="1">YecA family protein</fullName>
    </submittedName>
</protein>
<dbReference type="Pfam" id="PF03695">
    <property type="entry name" value="UPF0149"/>
    <property type="match status" value="1"/>
</dbReference>
<evidence type="ECO:0000313" key="2">
    <source>
        <dbReference type="Proteomes" id="UP000287563"/>
    </source>
</evidence>
<name>A0A3S3R941_9GAMM</name>
<dbReference type="InterPro" id="IPR011978">
    <property type="entry name" value="YgfB-like"/>
</dbReference>
<dbReference type="EMBL" id="RJLM01000004">
    <property type="protein sequence ID" value="RWX55285.1"/>
    <property type="molecule type" value="Genomic_DNA"/>
</dbReference>
<dbReference type="InterPro" id="IPR036255">
    <property type="entry name" value="YgfB-like_sf"/>
</dbReference>